<evidence type="ECO:0000256" key="2">
    <source>
        <dbReference type="ARBA" id="ARBA00022729"/>
    </source>
</evidence>
<dbReference type="Proteomes" id="UP000305041">
    <property type="component" value="Unassembled WGS sequence"/>
</dbReference>
<evidence type="ECO:0000256" key="3">
    <source>
        <dbReference type="SAM" id="SignalP"/>
    </source>
</evidence>
<organism evidence="4 5">
    <name type="scientific">Parasedimentitalea maritima</name>
    <dbReference type="NCBI Taxonomy" id="2578117"/>
    <lineage>
        <taxon>Bacteria</taxon>
        <taxon>Pseudomonadati</taxon>
        <taxon>Pseudomonadota</taxon>
        <taxon>Alphaproteobacteria</taxon>
        <taxon>Rhodobacterales</taxon>
        <taxon>Paracoccaceae</taxon>
        <taxon>Parasedimentitalea</taxon>
    </lineage>
</organism>
<comment type="caution">
    <text evidence="4">The sequence shown here is derived from an EMBL/GenBank/DDBJ whole genome shotgun (WGS) entry which is preliminary data.</text>
</comment>
<evidence type="ECO:0000313" key="4">
    <source>
        <dbReference type="EMBL" id="TLP55484.1"/>
    </source>
</evidence>
<name>A0ABY2UNJ3_9RHOB</name>
<protein>
    <submittedName>
        <fullName evidence="4">Conjugal transfer protein TrbG</fullName>
    </submittedName>
</protein>
<dbReference type="InterPro" id="IPR033645">
    <property type="entry name" value="VirB9/CagX/TrbG_C"/>
</dbReference>
<dbReference type="InterPro" id="IPR010258">
    <property type="entry name" value="Conjugal_tfr_TrbG/VirB9/CagX"/>
</dbReference>
<dbReference type="RefSeq" id="WP_138165362.1">
    <property type="nucleotide sequence ID" value="NZ_VAUA01000015.1"/>
</dbReference>
<proteinExistence type="inferred from homology"/>
<dbReference type="CDD" id="cd06911">
    <property type="entry name" value="VirB9_CagX_TrbG"/>
    <property type="match status" value="1"/>
</dbReference>
<feature type="chain" id="PRO_5045385280" evidence="3">
    <location>
        <begin position="32"/>
        <end position="252"/>
    </location>
</feature>
<evidence type="ECO:0000256" key="1">
    <source>
        <dbReference type="ARBA" id="ARBA00006135"/>
    </source>
</evidence>
<sequence length="252" mass="28447">MGNQYFEARPSIWKTILALLLLANLASPALAAGTPTAGIRDIRIRNAIYDPDQVFVIETDLRFSTTIHFGRGERFEAVIAGDTESFEITPITDLGNVISIKPHVSRAVTNMTVITNRHTYSLELREGHIKGPTGRFYEVRFRYPEEARRTAARTSPKGFQPPKNHAYKIAGEGDFQPTSIYDDGRYTYFLFPEGMRQPAIFKADAQGRERTVNWTQQGNTVRVLGVNDFWTLRIDDAALCVARDATTIYVRN</sequence>
<dbReference type="InterPro" id="IPR038161">
    <property type="entry name" value="VirB9/CagX/TrbG_C_sf"/>
</dbReference>
<evidence type="ECO:0000313" key="5">
    <source>
        <dbReference type="Proteomes" id="UP000305041"/>
    </source>
</evidence>
<feature type="signal peptide" evidence="3">
    <location>
        <begin position="1"/>
        <end position="31"/>
    </location>
</feature>
<dbReference type="Pfam" id="PF03524">
    <property type="entry name" value="CagX"/>
    <property type="match status" value="1"/>
</dbReference>
<comment type="similarity">
    <text evidence="1">Belongs to the TrbG/VirB9 family.</text>
</comment>
<keyword evidence="2 3" id="KW-0732">Signal</keyword>
<accession>A0ABY2UNJ3</accession>
<reference evidence="4 5" key="1">
    <citation type="submission" date="2019-05" db="EMBL/GenBank/DDBJ databases">
        <title>Draft genome sequence of Pelagicola sp. DSW4-44.</title>
        <authorList>
            <person name="Oh J."/>
        </authorList>
    </citation>
    <scope>NUCLEOTIDE SEQUENCE [LARGE SCALE GENOMIC DNA]</scope>
    <source>
        <strain evidence="4 5">DSW4-44</strain>
    </source>
</reference>
<gene>
    <name evidence="4" type="ORF">FEE96_22450</name>
</gene>
<dbReference type="EMBL" id="VAUA01000015">
    <property type="protein sequence ID" value="TLP55484.1"/>
    <property type="molecule type" value="Genomic_DNA"/>
</dbReference>
<dbReference type="Gene3D" id="2.60.40.2500">
    <property type="match status" value="1"/>
</dbReference>
<keyword evidence="5" id="KW-1185">Reference proteome</keyword>